<comment type="caution">
    <text evidence="2">The sequence shown here is derived from an EMBL/GenBank/DDBJ whole genome shotgun (WGS) entry which is preliminary data.</text>
</comment>
<name>A0A1D1WAU2_RAMVA</name>
<organism evidence="2 3">
    <name type="scientific">Ramazzottius varieornatus</name>
    <name type="common">Water bear</name>
    <name type="synonym">Tardigrade</name>
    <dbReference type="NCBI Taxonomy" id="947166"/>
    <lineage>
        <taxon>Eukaryota</taxon>
        <taxon>Metazoa</taxon>
        <taxon>Ecdysozoa</taxon>
        <taxon>Tardigrada</taxon>
        <taxon>Eutardigrada</taxon>
        <taxon>Parachela</taxon>
        <taxon>Hypsibioidea</taxon>
        <taxon>Ramazzottiidae</taxon>
        <taxon>Ramazzottius</taxon>
    </lineage>
</organism>
<gene>
    <name evidence="2" type="primary">RvY_19272-1</name>
    <name evidence="2" type="synonym">RvY_19272.1</name>
    <name evidence="2" type="ORF">RvY_19272</name>
</gene>
<reference evidence="2 3" key="1">
    <citation type="journal article" date="2016" name="Nat. Commun.">
        <title>Extremotolerant tardigrade genome and improved radiotolerance of human cultured cells by tardigrade-unique protein.</title>
        <authorList>
            <person name="Hashimoto T."/>
            <person name="Horikawa D.D."/>
            <person name="Saito Y."/>
            <person name="Kuwahara H."/>
            <person name="Kozuka-Hata H."/>
            <person name="Shin-I T."/>
            <person name="Minakuchi Y."/>
            <person name="Ohishi K."/>
            <person name="Motoyama A."/>
            <person name="Aizu T."/>
            <person name="Enomoto A."/>
            <person name="Kondo K."/>
            <person name="Tanaka S."/>
            <person name="Hara Y."/>
            <person name="Koshikawa S."/>
            <person name="Sagara H."/>
            <person name="Miura T."/>
            <person name="Yokobori S."/>
            <person name="Miyagawa K."/>
            <person name="Suzuki Y."/>
            <person name="Kubo T."/>
            <person name="Oyama M."/>
            <person name="Kohara Y."/>
            <person name="Fujiyama A."/>
            <person name="Arakawa K."/>
            <person name="Katayama T."/>
            <person name="Toyoda A."/>
            <person name="Kunieda T."/>
        </authorList>
    </citation>
    <scope>NUCLEOTIDE SEQUENCE [LARGE SCALE GENOMIC DNA]</scope>
    <source>
        <strain evidence="2 3">YOKOZUNA-1</strain>
    </source>
</reference>
<evidence type="ECO:0000313" key="3">
    <source>
        <dbReference type="Proteomes" id="UP000186922"/>
    </source>
</evidence>
<evidence type="ECO:0000256" key="1">
    <source>
        <dbReference type="SAM" id="MobiDB-lite"/>
    </source>
</evidence>
<feature type="region of interest" description="Disordered" evidence="1">
    <location>
        <begin position="380"/>
        <end position="422"/>
    </location>
</feature>
<accession>A0A1D1WAU2</accession>
<proteinExistence type="predicted"/>
<dbReference type="Proteomes" id="UP000186922">
    <property type="component" value="Unassembled WGS sequence"/>
</dbReference>
<evidence type="ECO:0000313" key="2">
    <source>
        <dbReference type="EMBL" id="GAV09788.1"/>
    </source>
</evidence>
<dbReference type="AlphaFoldDB" id="A0A1D1WAU2"/>
<dbReference type="EMBL" id="BDGG01000027">
    <property type="protein sequence ID" value="GAV09788.1"/>
    <property type="molecule type" value="Genomic_DNA"/>
</dbReference>
<protein>
    <submittedName>
        <fullName evidence="2">Uncharacterized protein</fullName>
    </submittedName>
</protein>
<sequence length="422" mass="48549">MTNREQVPRLYDDLRETVKIPGTTVDKLRDLNYYGSDRPARWKSGYKKDYPYYQPSNLIHPDPLGLRRPGEVLLRYENAPAPASETQIEFAKIPVEPPEREFRWSSTRGFNPNFFGGDDRLTNFGDTTSLHDFVPLPKKQREALDHATRLKQMKHAPIGAPWIDTEYFVSKNTLDYPKHRNVEMAVPATAKPAGQIKPCMKQLDGEGWDAFRSQTVSRTDFPAHNEEAYTKPGRKVVDSTYTDQFKFFAYGNDAYHSPKETQFKPKRGNIPLGMEDDPPPDFKTMQQESYTAHPYAKEKSIRPSQTGGIKTALPLNATLEEHESEFHSNYKKWNSKDYAERAVGRNLQVTTHKAEKDVVDFRTTNGLAYTKVPMVQTLPVDPQKDRNPILNNAKGLDQTSPFKPNDHRDLTNHWPKTMYERE</sequence>
<dbReference type="OrthoDB" id="10546016at2759"/>
<keyword evidence="3" id="KW-1185">Reference proteome</keyword>